<reference evidence="1" key="1">
    <citation type="journal article" date="2020" name="Nature">
        <title>Giant virus diversity and host interactions through global metagenomics.</title>
        <authorList>
            <person name="Schulz F."/>
            <person name="Roux S."/>
            <person name="Paez-Espino D."/>
            <person name="Jungbluth S."/>
            <person name="Walsh D.A."/>
            <person name="Denef V.J."/>
            <person name="McMahon K.D."/>
            <person name="Konstantinidis K.T."/>
            <person name="Eloe-Fadrosh E.A."/>
            <person name="Kyrpides N.C."/>
            <person name="Woyke T."/>
        </authorList>
    </citation>
    <scope>NUCLEOTIDE SEQUENCE</scope>
    <source>
        <strain evidence="1">GVMAG-M-3300023174-47</strain>
    </source>
</reference>
<dbReference type="EMBL" id="MN739658">
    <property type="protein sequence ID" value="QHT18674.1"/>
    <property type="molecule type" value="Genomic_DNA"/>
</dbReference>
<proteinExistence type="predicted"/>
<dbReference type="InterPro" id="IPR036397">
    <property type="entry name" value="RNaseH_sf"/>
</dbReference>
<dbReference type="SUPFAM" id="SSF53098">
    <property type="entry name" value="Ribonuclease H-like"/>
    <property type="match status" value="1"/>
</dbReference>
<accession>A0A6C0DQN9</accession>
<name>A0A6C0DQN9_9ZZZZ</name>
<organism evidence="1">
    <name type="scientific">viral metagenome</name>
    <dbReference type="NCBI Taxonomy" id="1070528"/>
    <lineage>
        <taxon>unclassified sequences</taxon>
        <taxon>metagenomes</taxon>
        <taxon>organismal metagenomes</taxon>
    </lineage>
</organism>
<dbReference type="GO" id="GO:0003676">
    <property type="term" value="F:nucleic acid binding"/>
    <property type="evidence" value="ECO:0007669"/>
    <property type="project" value="InterPro"/>
</dbReference>
<sequence length="254" mass="28950">MRLVSFDIGVRNLAFCVMEGTNRSNVKILHWDLIDVMAEGAGHDAPKCFKCQKPANWQNGKKAYACTLHKTKSANPPTKLSLNKKTIDELRKEGEPFGIHSTTKKGYVDILYTHYHLNVWKRCIKSSKQCSVVDLSVPIAKSLESRKKLWEGATLIACEQQPDKRMLCVQAMIHMWFVTQGFKCTGVSATHKLTNILTVDDHTKTYKGRKKTGIIHATELVPTTEWKSHMLKHPKKDDLCDTFLQGLWVMEHTR</sequence>
<protein>
    <recommendedName>
        <fullName evidence="2">Mitochondrial resolvase Ydc2 catalytic domain-containing protein</fullName>
    </recommendedName>
</protein>
<evidence type="ECO:0008006" key="2">
    <source>
        <dbReference type="Google" id="ProtNLM"/>
    </source>
</evidence>
<evidence type="ECO:0000313" key="1">
    <source>
        <dbReference type="EMBL" id="QHT18674.1"/>
    </source>
</evidence>
<dbReference type="Gene3D" id="3.30.420.10">
    <property type="entry name" value="Ribonuclease H-like superfamily/Ribonuclease H"/>
    <property type="match status" value="1"/>
</dbReference>
<dbReference type="AlphaFoldDB" id="A0A6C0DQN9"/>
<dbReference type="InterPro" id="IPR012337">
    <property type="entry name" value="RNaseH-like_sf"/>
</dbReference>